<evidence type="ECO:0000256" key="4">
    <source>
        <dbReference type="ARBA" id="ARBA00023163"/>
    </source>
</evidence>
<feature type="compositionally biased region" description="Acidic residues" evidence="6">
    <location>
        <begin position="59"/>
        <end position="87"/>
    </location>
</feature>
<dbReference type="CDD" id="cd02440">
    <property type="entry name" value="AdoMet_MTases"/>
    <property type="match status" value="1"/>
</dbReference>
<keyword evidence="8" id="KW-1185">Reference proteome</keyword>
<feature type="compositionally biased region" description="Basic and acidic residues" evidence="6">
    <location>
        <begin position="43"/>
        <end position="58"/>
    </location>
</feature>
<dbReference type="EMBL" id="FO082262">
    <property type="protein sequence ID" value="CCO20488.1"/>
    <property type="molecule type" value="Genomic_DNA"/>
</dbReference>
<evidence type="ECO:0000256" key="1">
    <source>
        <dbReference type="ARBA" id="ARBA00011925"/>
    </source>
</evidence>
<comment type="catalytic activity">
    <reaction evidence="5">
        <text>L-arginyl-[protein] + 2 S-adenosyl-L-methionine = N(omega),N(omega)-dimethyl-L-arginyl-[protein] + 2 S-adenosyl-L-homocysteine + 2 H(+)</text>
        <dbReference type="Rhea" id="RHEA:48096"/>
        <dbReference type="Rhea" id="RHEA-COMP:10532"/>
        <dbReference type="Rhea" id="RHEA-COMP:11991"/>
        <dbReference type="ChEBI" id="CHEBI:15378"/>
        <dbReference type="ChEBI" id="CHEBI:29965"/>
        <dbReference type="ChEBI" id="CHEBI:57856"/>
        <dbReference type="ChEBI" id="CHEBI:59789"/>
        <dbReference type="ChEBI" id="CHEBI:61897"/>
        <dbReference type="EC" id="2.1.1.319"/>
    </reaction>
</comment>
<dbReference type="STRING" id="41875.K8FDH5"/>
<gene>
    <name evidence="7" type="ordered locus">Bathy17g00430</name>
</gene>
<dbReference type="SMART" id="SM00028">
    <property type="entry name" value="TPR"/>
    <property type="match status" value="3"/>
</dbReference>
<dbReference type="PANTHER" id="PTHR11006:SF10">
    <property type="entry name" value="HISTONE-ARGININE METHYLTRANSFERASE CARMER-RELATED"/>
    <property type="match status" value="1"/>
</dbReference>
<feature type="compositionally biased region" description="Acidic residues" evidence="6">
    <location>
        <begin position="1034"/>
        <end position="1046"/>
    </location>
</feature>
<name>K8FDH5_9CHLO</name>
<dbReference type="EC" id="2.1.1.319" evidence="1"/>
<dbReference type="Gene3D" id="2.70.160.11">
    <property type="entry name" value="Hnrnp arginine n-methyltransferase1"/>
    <property type="match status" value="2"/>
</dbReference>
<dbReference type="Pfam" id="PF06325">
    <property type="entry name" value="PrmA"/>
    <property type="match status" value="1"/>
</dbReference>
<dbReference type="Gene3D" id="3.40.50.150">
    <property type="entry name" value="Vaccinia Virus protein VP39"/>
    <property type="match status" value="2"/>
</dbReference>
<organism evidence="7 8">
    <name type="scientific">Bathycoccus prasinos</name>
    <dbReference type="NCBI Taxonomy" id="41875"/>
    <lineage>
        <taxon>Eukaryota</taxon>
        <taxon>Viridiplantae</taxon>
        <taxon>Chlorophyta</taxon>
        <taxon>Mamiellophyceae</taxon>
        <taxon>Mamiellales</taxon>
        <taxon>Bathycoccaceae</taxon>
        <taxon>Bathycoccus</taxon>
    </lineage>
</organism>
<dbReference type="SUPFAM" id="SSF48452">
    <property type="entry name" value="TPR-like"/>
    <property type="match status" value="1"/>
</dbReference>
<dbReference type="GO" id="GO:0042054">
    <property type="term" value="F:histone methyltransferase activity"/>
    <property type="evidence" value="ECO:0007669"/>
    <property type="project" value="TreeGrafter"/>
</dbReference>
<dbReference type="eggNOG" id="KOG1501">
    <property type="taxonomic scope" value="Eukaryota"/>
</dbReference>
<reference evidence="7 8" key="1">
    <citation type="submission" date="2011-10" db="EMBL/GenBank/DDBJ databases">
        <authorList>
            <person name="Genoscope - CEA"/>
        </authorList>
    </citation>
    <scope>NUCLEOTIDE SEQUENCE [LARGE SCALE GENOMIC DNA]</scope>
    <source>
        <strain evidence="7 8">RCC 1105</strain>
    </source>
</reference>
<evidence type="ECO:0000313" key="7">
    <source>
        <dbReference type="EMBL" id="CCO20488.1"/>
    </source>
</evidence>
<feature type="region of interest" description="Disordered" evidence="6">
    <location>
        <begin position="1013"/>
        <end position="1050"/>
    </location>
</feature>
<dbReference type="InterPro" id="IPR011990">
    <property type="entry name" value="TPR-like_helical_dom_sf"/>
</dbReference>
<dbReference type="Gene3D" id="1.25.40.10">
    <property type="entry name" value="Tetratricopeptide repeat domain"/>
    <property type="match status" value="1"/>
</dbReference>
<dbReference type="KEGG" id="bpg:Bathy17g00430"/>
<dbReference type="AlphaFoldDB" id="K8FDH5"/>
<sequence length="1196" mass="134934">MGGGEEFFVSSLSSSSSKKDGDDAFAFPERDSDEENLDEEKEEGEKTRVMKTRVSKEEEDKEDEKSEEDDSEDDSSVSEEELEEYEKLDDTLNTDSKGAGGQSGDFVRSSSSSDGPNEEHDKEYYPNAGPKTKDEHERQTKLRLMIIRQRDKEFKLDQKFKSKSIVKLNNEAVEALKKGDDIEAIAKYAKVFRKAHENNLTHELMHVCHSNRAVAYLNLGLFEEALWDANKSQDLANERYYRTQSAGGQVLNVFVKGYARKGFALMGLRMHRLAKSVFETGLEFSPKDEELKRGLEEAVVAVLADLHNGKGFVKNRETFQCLPAPEKKHQQERLTNLPYASPLHRVHPKDMLPTQLLTPFQAENDYHLKDTYNYMTVQADIAIPKRHFKYLEDTVRRKKYTKAIEIAIKKLQKENKDVRALHLGCGAGLMTMHLLDKGAHHVTACERWLYQAMACKENLLNNGFCDDQVKVIYKRPTDLSLLADVPVYCNLFLNDIIDDGLLSSGLIPSTKHCLQNLLLPDCIVLPSSATVFAQAIEIKSRNICGLDVSAMDLYRSHPTYSAGVPIDPDSYRALSKPKEIWHFDLGNPPEASDQKFVDFEFTKDGTFNAVLFWYELHLIEDVKISTRGVTNEEEFGDADDDDDENIVVSSLTPSLFYLDGEIKSYANHVVPIKCSHNTVAMQFTVEDADYMHMMKKDASFPKYQFSILADERRAKAYDAAIQRQIKFLKNREGYANVLDIGSGSGLLTMMAARANADTVISCEMLPSLATCTRRNVAQNNLSRNVNVICKDAALLERGIHGPHEGCNMIVVDLFDCGLTGEHVLYMIEEARRKVANVGSVVVPAAATIYAMGVEVYTTEIDGFDMSAQNKYRWDSKYEPVEMENVKHRRLTKPKKVFEFFFDNSMKQKGRETVIKLETVASGYLNAVVFWFDLHMDEEETITTAPKGIGKGGRVQDEAKLMRDLDGKKTKKVMEESLRRVREKLARNPRAKEYEGVSSSIADADADVDGAHNKVKEKNTEEIGGALATQTSYTTDDDSDSDDDDDGGNNHYWGQAMQYLERAVQIKGGKKIAVLAKREADVIRFSLKEGVGSWVGKPPWKIEWGGGASVESPHFQRVHYCQLLVNDFLMRLRSKRFAPIEKDMRMILAHCGSLFLDPEALTDVYHRLVALELLHGAPEFSPGASMEALTKPTFRLH</sequence>
<dbReference type="GeneID" id="19010999"/>
<evidence type="ECO:0000256" key="3">
    <source>
        <dbReference type="ARBA" id="ARBA00023015"/>
    </source>
</evidence>
<protein>
    <recommendedName>
        <fullName evidence="1">type I protein arginine methyltransferase</fullName>
        <ecNumber evidence="1">2.1.1.319</ecNumber>
    </recommendedName>
</protein>
<dbReference type="Proteomes" id="UP000198341">
    <property type="component" value="Chromosome 17"/>
</dbReference>
<evidence type="ECO:0000256" key="6">
    <source>
        <dbReference type="SAM" id="MobiDB-lite"/>
    </source>
</evidence>
<evidence type="ECO:0000313" key="8">
    <source>
        <dbReference type="Proteomes" id="UP000198341"/>
    </source>
</evidence>
<evidence type="ECO:0000256" key="5">
    <source>
        <dbReference type="ARBA" id="ARBA00049086"/>
    </source>
</evidence>
<dbReference type="InterPro" id="IPR019734">
    <property type="entry name" value="TPR_rpt"/>
</dbReference>
<dbReference type="InterPro" id="IPR025799">
    <property type="entry name" value="Arg_MeTrfase"/>
</dbReference>
<feature type="region of interest" description="Disordered" evidence="6">
    <location>
        <begin position="1"/>
        <end position="138"/>
    </location>
</feature>
<proteinExistence type="predicted"/>
<dbReference type="GO" id="GO:0016274">
    <property type="term" value="F:protein-arginine N-methyltransferase activity"/>
    <property type="evidence" value="ECO:0007669"/>
    <property type="project" value="InterPro"/>
</dbReference>
<dbReference type="RefSeq" id="XP_007508384.1">
    <property type="nucleotide sequence ID" value="XM_007508322.1"/>
</dbReference>
<dbReference type="SUPFAM" id="SSF53335">
    <property type="entry name" value="S-adenosyl-L-methionine-dependent methyltransferases"/>
    <property type="match status" value="2"/>
</dbReference>
<dbReference type="OrthoDB" id="412876at2759"/>
<keyword evidence="2" id="KW-0949">S-adenosyl-L-methionine</keyword>
<dbReference type="PANTHER" id="PTHR11006">
    <property type="entry name" value="PROTEIN ARGININE N-METHYLTRANSFERASE"/>
    <property type="match status" value="1"/>
</dbReference>
<feature type="compositionally biased region" description="Acidic residues" evidence="6">
    <location>
        <begin position="31"/>
        <end position="42"/>
    </location>
</feature>
<dbReference type="InterPro" id="IPR029063">
    <property type="entry name" value="SAM-dependent_MTases_sf"/>
</dbReference>
<accession>K8FDH5</accession>
<keyword evidence="3" id="KW-0805">Transcription regulation</keyword>
<keyword evidence="4" id="KW-0804">Transcription</keyword>
<evidence type="ECO:0000256" key="2">
    <source>
        <dbReference type="ARBA" id="ARBA00022691"/>
    </source>
</evidence>